<sequence>MPLADQVIDKVGPLLALAPARKRRIDSVAIVDATLVPIRDHRPAAPSKNHRYSTNGQIAIDADTRLVIATGEPQPGNRNDCTV</sequence>
<evidence type="ECO:0000313" key="3">
    <source>
        <dbReference type="Proteomes" id="UP001229651"/>
    </source>
</evidence>
<evidence type="ECO:0000313" key="2">
    <source>
        <dbReference type="EMBL" id="MDQ0381524.1"/>
    </source>
</evidence>
<proteinExistence type="predicted"/>
<dbReference type="InterPro" id="IPR002559">
    <property type="entry name" value="Transposase_11"/>
</dbReference>
<organism evidence="2 3">
    <name type="scientific">Amycolatopsis thermophila</name>
    <dbReference type="NCBI Taxonomy" id="206084"/>
    <lineage>
        <taxon>Bacteria</taxon>
        <taxon>Bacillati</taxon>
        <taxon>Actinomycetota</taxon>
        <taxon>Actinomycetes</taxon>
        <taxon>Pseudonocardiales</taxon>
        <taxon>Pseudonocardiaceae</taxon>
        <taxon>Amycolatopsis</taxon>
    </lineage>
</organism>
<gene>
    <name evidence="2" type="ORF">FB470_005518</name>
</gene>
<dbReference type="Pfam" id="PF01609">
    <property type="entry name" value="DDE_Tnp_1"/>
    <property type="match status" value="1"/>
</dbReference>
<accession>A0ABU0F1S3</accession>
<reference evidence="2 3" key="1">
    <citation type="submission" date="2023-07" db="EMBL/GenBank/DDBJ databases">
        <title>Sequencing the genomes of 1000 actinobacteria strains.</title>
        <authorList>
            <person name="Klenk H.-P."/>
        </authorList>
    </citation>
    <scope>NUCLEOTIDE SEQUENCE [LARGE SCALE GENOMIC DNA]</scope>
    <source>
        <strain evidence="2 3">DSM 45805</strain>
    </source>
</reference>
<protein>
    <recommendedName>
        <fullName evidence="1">Transposase IS4-like domain-containing protein</fullName>
    </recommendedName>
</protein>
<name>A0ABU0F1S3_9PSEU</name>
<dbReference type="EMBL" id="JAUSUT010000001">
    <property type="protein sequence ID" value="MDQ0381524.1"/>
    <property type="molecule type" value="Genomic_DNA"/>
</dbReference>
<keyword evidence="3" id="KW-1185">Reference proteome</keyword>
<feature type="domain" description="Transposase IS4-like" evidence="1">
    <location>
        <begin position="26"/>
        <end position="82"/>
    </location>
</feature>
<evidence type="ECO:0000259" key="1">
    <source>
        <dbReference type="Pfam" id="PF01609"/>
    </source>
</evidence>
<comment type="caution">
    <text evidence="2">The sequence shown here is derived from an EMBL/GenBank/DDBJ whole genome shotgun (WGS) entry which is preliminary data.</text>
</comment>
<dbReference type="Proteomes" id="UP001229651">
    <property type="component" value="Unassembled WGS sequence"/>
</dbReference>